<dbReference type="InterPro" id="IPR029060">
    <property type="entry name" value="PIN-like_dom_sf"/>
</dbReference>
<gene>
    <name evidence="3" type="ORF">GGX14DRAFT_558385</name>
</gene>
<dbReference type="GO" id="GO:0017108">
    <property type="term" value="F:5'-flap endonuclease activity"/>
    <property type="evidence" value="ECO:0007669"/>
    <property type="project" value="TreeGrafter"/>
</dbReference>
<accession>A0AAD6YKS2</accession>
<dbReference type="SMART" id="SM00484">
    <property type="entry name" value="XPGI"/>
    <property type="match status" value="1"/>
</dbReference>
<dbReference type="InterPro" id="IPR006086">
    <property type="entry name" value="XPG-I_dom"/>
</dbReference>
<dbReference type="PANTHER" id="PTHR11081">
    <property type="entry name" value="FLAP ENDONUCLEASE FAMILY MEMBER"/>
    <property type="match status" value="1"/>
</dbReference>
<dbReference type="InterPro" id="IPR006084">
    <property type="entry name" value="XPG/Rad2"/>
</dbReference>
<evidence type="ECO:0000256" key="1">
    <source>
        <dbReference type="SAM" id="MobiDB-lite"/>
    </source>
</evidence>
<name>A0AAD6YKS2_9AGAR</name>
<dbReference type="SUPFAM" id="SSF88723">
    <property type="entry name" value="PIN domain-like"/>
    <property type="match status" value="1"/>
</dbReference>
<dbReference type="GO" id="GO:0006281">
    <property type="term" value="P:DNA repair"/>
    <property type="evidence" value="ECO:0007669"/>
    <property type="project" value="UniProtKB-ARBA"/>
</dbReference>
<proteinExistence type="predicted"/>
<evidence type="ECO:0000313" key="4">
    <source>
        <dbReference type="Proteomes" id="UP001219525"/>
    </source>
</evidence>
<feature type="region of interest" description="Disordered" evidence="1">
    <location>
        <begin position="485"/>
        <end position="530"/>
    </location>
</feature>
<dbReference type="AlphaFoldDB" id="A0AAD6YKS2"/>
<protein>
    <recommendedName>
        <fullName evidence="2">XPG-I domain-containing protein</fullName>
    </recommendedName>
</protein>
<organism evidence="3 4">
    <name type="scientific">Mycena pura</name>
    <dbReference type="NCBI Taxonomy" id="153505"/>
    <lineage>
        <taxon>Eukaryota</taxon>
        <taxon>Fungi</taxon>
        <taxon>Dikarya</taxon>
        <taxon>Basidiomycota</taxon>
        <taxon>Agaricomycotina</taxon>
        <taxon>Agaricomycetes</taxon>
        <taxon>Agaricomycetidae</taxon>
        <taxon>Agaricales</taxon>
        <taxon>Marasmiineae</taxon>
        <taxon>Mycenaceae</taxon>
        <taxon>Mycena</taxon>
    </lineage>
</organism>
<evidence type="ECO:0000259" key="2">
    <source>
        <dbReference type="SMART" id="SM00484"/>
    </source>
</evidence>
<dbReference type="SUPFAM" id="SSF47807">
    <property type="entry name" value="5' to 3' exonuclease, C-terminal subdomain"/>
    <property type="match status" value="1"/>
</dbReference>
<dbReference type="PANTHER" id="PTHR11081:SF75">
    <property type="entry name" value="ENDONUCLEASE, PUTATIVE (AFU_ORTHOLOGUE AFUA_3G13260)-RELATED"/>
    <property type="match status" value="1"/>
</dbReference>
<feature type="domain" description="XPG-I" evidence="2">
    <location>
        <begin position="112"/>
        <end position="181"/>
    </location>
</feature>
<dbReference type="Proteomes" id="UP001219525">
    <property type="component" value="Unassembled WGS sequence"/>
</dbReference>
<dbReference type="InterPro" id="IPR036279">
    <property type="entry name" value="5-3_exonuclease_C_sf"/>
</dbReference>
<dbReference type="PRINTS" id="PR00853">
    <property type="entry name" value="XPGRADSUPER"/>
</dbReference>
<dbReference type="Pfam" id="PF00867">
    <property type="entry name" value="XPG_I"/>
    <property type="match status" value="1"/>
</dbReference>
<reference evidence="3" key="1">
    <citation type="submission" date="2023-03" db="EMBL/GenBank/DDBJ databases">
        <title>Massive genome expansion in bonnet fungi (Mycena s.s.) driven by repeated elements and novel gene families across ecological guilds.</title>
        <authorList>
            <consortium name="Lawrence Berkeley National Laboratory"/>
            <person name="Harder C.B."/>
            <person name="Miyauchi S."/>
            <person name="Viragh M."/>
            <person name="Kuo A."/>
            <person name="Thoen E."/>
            <person name="Andreopoulos B."/>
            <person name="Lu D."/>
            <person name="Skrede I."/>
            <person name="Drula E."/>
            <person name="Henrissat B."/>
            <person name="Morin E."/>
            <person name="Kohler A."/>
            <person name="Barry K."/>
            <person name="LaButti K."/>
            <person name="Morin E."/>
            <person name="Salamov A."/>
            <person name="Lipzen A."/>
            <person name="Mereny Z."/>
            <person name="Hegedus B."/>
            <person name="Baldrian P."/>
            <person name="Stursova M."/>
            <person name="Weitz H."/>
            <person name="Taylor A."/>
            <person name="Grigoriev I.V."/>
            <person name="Nagy L.G."/>
            <person name="Martin F."/>
            <person name="Kauserud H."/>
        </authorList>
    </citation>
    <scope>NUCLEOTIDE SEQUENCE</scope>
    <source>
        <strain evidence="3">9144</strain>
    </source>
</reference>
<evidence type="ECO:0000313" key="3">
    <source>
        <dbReference type="EMBL" id="KAJ7222298.1"/>
    </source>
</evidence>
<dbReference type="Gene3D" id="1.10.150.20">
    <property type="entry name" value="5' to 3' exonuclease, C-terminal subdomain"/>
    <property type="match status" value="1"/>
</dbReference>
<comment type="caution">
    <text evidence="3">The sequence shown here is derived from an EMBL/GenBank/DDBJ whole genome shotgun (WGS) entry which is preliminary data.</text>
</comment>
<dbReference type="EMBL" id="JARJCW010000007">
    <property type="protein sequence ID" value="KAJ7222298.1"/>
    <property type="molecule type" value="Genomic_DNA"/>
</dbReference>
<sequence>MGSKTFWQTVLKAGKQIDLLHHLLCYYATRSATDPELYIIGVDAFIVLAACAAKAQKVFISAEKIFFFKLCRMLAYPAKFVWIWDGKNKPSEKRGHTVKTETLWGNVQFLVKAFGGVVREAPAEAEAELARLNAAGLIHAVMTHDSDAVLFGAVNIIRWDSTTSPEAILYNAFDIYNETGLSANGLVLFWILCGNDYNTVGLTGCGPKLALQIVNKTQFSDRLVDTFRACSGDGLRLAIDKWANDVCQWLREHGSSSVADRWPLEFPSISLLTNIITPTVSDITPSYRDTFERHICYPPALPTLAVAYRRVFEGAGEGGRSTEDNTLSTFEKEMLKTFRNNVFEPFITHCCYLPYTIYTHPNRIIMPLGNYTLSDRQQRIINKVEDAKNSDLMFPRHQIYFDAGVFVHETFPGKELISSCDRVSAWIPYIFAQRLGLGDKYIHANHTQLAGQAIITHAVTSSLSRTSCVLAALEAAAPNAKAKASVLRKTSSRPSQRARKSSAVAFSRKLSDDRPNQHARKSSPVASSLRSFPNLELPECFASPGKATNPIVIDD</sequence>
<keyword evidence="4" id="KW-1185">Reference proteome</keyword>
<dbReference type="Gene3D" id="3.40.50.1010">
    <property type="entry name" value="5'-nuclease"/>
    <property type="match status" value="1"/>
</dbReference>